<gene>
    <name evidence="2" type="ORF">ACFFGS_08360</name>
</gene>
<name>A0ABV6K3U3_9LACO</name>
<dbReference type="RefSeq" id="WP_225425644.1">
    <property type="nucleotide sequence ID" value="NZ_BAABRM010000016.1"/>
</dbReference>
<comment type="caution">
    <text evidence="2">The sequence shown here is derived from an EMBL/GenBank/DDBJ whole genome shotgun (WGS) entry which is preliminary data.</text>
</comment>
<proteinExistence type="predicted"/>
<feature type="transmembrane region" description="Helical" evidence="1">
    <location>
        <begin position="6"/>
        <end position="23"/>
    </location>
</feature>
<dbReference type="InterPro" id="IPR025962">
    <property type="entry name" value="SdpI/YhfL"/>
</dbReference>
<feature type="transmembrane region" description="Helical" evidence="1">
    <location>
        <begin position="56"/>
        <end position="76"/>
    </location>
</feature>
<evidence type="ECO:0000256" key="1">
    <source>
        <dbReference type="SAM" id="Phobius"/>
    </source>
</evidence>
<dbReference type="Proteomes" id="UP001589855">
    <property type="component" value="Unassembled WGS sequence"/>
</dbReference>
<organism evidence="2 3">
    <name type="scientific">Lactiplantibacillus plajomi</name>
    <dbReference type="NCBI Taxonomy" id="1457217"/>
    <lineage>
        <taxon>Bacteria</taxon>
        <taxon>Bacillati</taxon>
        <taxon>Bacillota</taxon>
        <taxon>Bacilli</taxon>
        <taxon>Lactobacillales</taxon>
        <taxon>Lactobacillaceae</taxon>
        <taxon>Lactiplantibacillus</taxon>
    </lineage>
</organism>
<keyword evidence="3" id="KW-1185">Reference proteome</keyword>
<keyword evidence="1" id="KW-0812">Transmembrane</keyword>
<dbReference type="EMBL" id="JBHLUK010000067">
    <property type="protein sequence ID" value="MFC0424127.1"/>
    <property type="molecule type" value="Genomic_DNA"/>
</dbReference>
<dbReference type="Pfam" id="PF13630">
    <property type="entry name" value="SdpI"/>
    <property type="match status" value="1"/>
</dbReference>
<reference evidence="2 3" key="1">
    <citation type="submission" date="2024-09" db="EMBL/GenBank/DDBJ databases">
        <authorList>
            <person name="Sun Q."/>
            <person name="Mori K."/>
        </authorList>
    </citation>
    <scope>NUCLEOTIDE SEQUENCE [LARGE SCALE GENOMIC DNA]</scope>
    <source>
        <strain evidence="2 3">TBRC 4575</strain>
    </source>
</reference>
<accession>A0ABV6K3U3</accession>
<keyword evidence="1" id="KW-1133">Transmembrane helix</keyword>
<keyword evidence="1" id="KW-0472">Membrane</keyword>
<evidence type="ECO:0000313" key="2">
    <source>
        <dbReference type="EMBL" id="MFC0424127.1"/>
    </source>
</evidence>
<evidence type="ECO:0000313" key="3">
    <source>
        <dbReference type="Proteomes" id="UP001589855"/>
    </source>
</evidence>
<sequence length="111" mass="12488">MTDNMGFITAYAVILIIWIYQRVRVPKMHSFAGYMSRRAIQSEEAWRFAQNFYSMFGIEVFTILLLGAIAGGIFNIAGLQSVNLQAVALGIGLIIQNVATERELKRAFPKK</sequence>
<protein>
    <submittedName>
        <fullName evidence="2">SdpI family protein</fullName>
    </submittedName>
</protein>